<keyword evidence="4" id="KW-1185">Reference proteome</keyword>
<feature type="domain" description="Glycosyl transferase family 1" evidence="1">
    <location>
        <begin position="170"/>
        <end position="326"/>
    </location>
</feature>
<evidence type="ECO:0000259" key="1">
    <source>
        <dbReference type="Pfam" id="PF00534"/>
    </source>
</evidence>
<accession>A0ABM9N4K0</accession>
<dbReference type="Gene3D" id="3.40.50.2000">
    <property type="entry name" value="Glycogen Phosphorylase B"/>
    <property type="match status" value="2"/>
</dbReference>
<dbReference type="PANTHER" id="PTHR12526">
    <property type="entry name" value="GLYCOSYLTRANSFERASE"/>
    <property type="match status" value="1"/>
</dbReference>
<dbReference type="EMBL" id="CAWVOH010000001">
    <property type="protein sequence ID" value="CAK8054091.1"/>
    <property type="molecule type" value="Genomic_DNA"/>
</dbReference>
<organism evidence="3 4">
    <name type="scientific">Eupransor demetentiae</name>
    <dbReference type="NCBI Taxonomy" id="3109584"/>
    <lineage>
        <taxon>Bacteria</taxon>
        <taxon>Bacillati</taxon>
        <taxon>Bacillota</taxon>
        <taxon>Bacilli</taxon>
        <taxon>Lactobacillales</taxon>
        <taxon>Lactobacillaceae</taxon>
        <taxon>Eupransor</taxon>
    </lineage>
</organism>
<gene>
    <name evidence="3" type="ORF">R54876_GBNLAHCA_00651</name>
</gene>
<dbReference type="InterPro" id="IPR028098">
    <property type="entry name" value="Glyco_trans_4-like_N"/>
</dbReference>
<dbReference type="Pfam" id="PF00534">
    <property type="entry name" value="Glycos_transf_1"/>
    <property type="match status" value="1"/>
</dbReference>
<dbReference type="CDD" id="cd03811">
    <property type="entry name" value="GT4_GT28_WabH-like"/>
    <property type="match status" value="1"/>
</dbReference>
<evidence type="ECO:0000313" key="4">
    <source>
        <dbReference type="Proteomes" id="UP001314241"/>
    </source>
</evidence>
<feature type="domain" description="Glycosyltransferase subfamily 4-like N-terminal" evidence="2">
    <location>
        <begin position="61"/>
        <end position="162"/>
    </location>
</feature>
<dbReference type="Proteomes" id="UP001314241">
    <property type="component" value="Unassembled WGS sequence"/>
</dbReference>
<dbReference type="PANTHER" id="PTHR12526:SF630">
    <property type="entry name" value="GLYCOSYLTRANSFERASE"/>
    <property type="match status" value="1"/>
</dbReference>
<sequence length="347" mass="38434">MKTVFHFLNTGNYSGAENVVLNIALLVKDAKHVYVSPDGRINAVLAKYGVEHLTIEDLSVKSLGAVIDRYQPDIVQAHDFTASIAAALNRRRIHAYGGHIISHLHSNDARMTKLSPLSILYRWALPAFDQVLVVSQAVIDEYYFKKALAKKAQVLPNIVNPEILAEKVAAFEADPVDIILVGRLVPQKGYDFFLEMIAPLLHRYSAWTVRIVGDGPLEGDIRQQIQTLGLNQQIELLGYHDNPYPYMKAAKIMVLTSRVEGFGLVALEAELLGDPVVSTAVGGLTDLVNKQVGLASNDVAALRDEIERLLTNEAYRHQKAEAAAKRGQEVNRVSDFVGRLTKLYEED</sequence>
<protein>
    <submittedName>
        <fullName evidence="3">Glycosyltransferase involved in cell wall bisynthesis (RfaB)</fullName>
    </submittedName>
</protein>
<evidence type="ECO:0000313" key="3">
    <source>
        <dbReference type="EMBL" id="CAK8054091.1"/>
    </source>
</evidence>
<dbReference type="Pfam" id="PF13439">
    <property type="entry name" value="Glyco_transf_4"/>
    <property type="match status" value="1"/>
</dbReference>
<dbReference type="RefSeq" id="WP_349641633.1">
    <property type="nucleotide sequence ID" value="NZ_CAWVOH010000001.1"/>
</dbReference>
<reference evidence="3 4" key="1">
    <citation type="submission" date="2024-01" db="EMBL/GenBank/DDBJ databases">
        <authorList>
            <person name="Botero Cardona J."/>
        </authorList>
    </citation>
    <scope>NUCLEOTIDE SEQUENCE [LARGE SCALE GENOMIC DNA]</scope>
    <source>
        <strain evidence="3 4">LMG 33000</strain>
    </source>
</reference>
<dbReference type="SUPFAM" id="SSF53756">
    <property type="entry name" value="UDP-Glycosyltransferase/glycogen phosphorylase"/>
    <property type="match status" value="1"/>
</dbReference>
<proteinExistence type="predicted"/>
<dbReference type="InterPro" id="IPR001296">
    <property type="entry name" value="Glyco_trans_1"/>
</dbReference>
<comment type="caution">
    <text evidence="3">The sequence shown here is derived from an EMBL/GenBank/DDBJ whole genome shotgun (WGS) entry which is preliminary data.</text>
</comment>
<name>A0ABM9N4K0_9LACO</name>
<evidence type="ECO:0000259" key="2">
    <source>
        <dbReference type="Pfam" id="PF13439"/>
    </source>
</evidence>